<dbReference type="PANTHER" id="PTHR30011:SF16">
    <property type="entry name" value="C2H2 FINGER DOMAIN TRANSCRIPTION FACTOR (EUROFUNG)-RELATED"/>
    <property type="match status" value="1"/>
</dbReference>
<evidence type="ECO:0000256" key="3">
    <source>
        <dbReference type="ARBA" id="ARBA00023002"/>
    </source>
</evidence>
<gene>
    <name evidence="6" type="ORF">AUO94_08170</name>
</gene>
<keyword evidence="2" id="KW-0288">FMN</keyword>
<evidence type="ECO:0000256" key="1">
    <source>
        <dbReference type="ARBA" id="ARBA00022630"/>
    </source>
</evidence>
<dbReference type="InterPro" id="IPR051260">
    <property type="entry name" value="Diverse_substr_monoxygenases"/>
</dbReference>
<sequence>MKDFQSHNGFARTFKENKLTLGISFPLESARDNPFAMDIASQMTLAKQAEEAGFASLFVRDSPLFDPNFGDKGVIHDPFQLLAYTSAYTKEIALGIASVITTLRHPLHLAKAAASLDDLSDQRLLLGAATGDRPIEFPAFKVERQERDELFRESIWVMRKIWEESFPQIHSKRVELVEGDVIPKPHLMGIPILGTGYSGQTIEWLAEHTDGWMFYAQEANRQKELIKIWRNATDRFKPFSQPLVINLSENPKASPRPIPIKVGFTSGHQFLVDYLHALQRMGVNHVILSLTNGNRPITEVIQELGEYVVPHFPAHTNYMREIAVDKTR</sequence>
<dbReference type="RefSeq" id="WP_058385297.1">
    <property type="nucleotide sequence ID" value="NZ_CP013661.2"/>
</dbReference>
<organism evidence="6 7">
    <name type="scientific">Planococcus kocurii</name>
    <dbReference type="NCBI Taxonomy" id="1374"/>
    <lineage>
        <taxon>Bacteria</taxon>
        <taxon>Bacillati</taxon>
        <taxon>Bacillota</taxon>
        <taxon>Bacilli</taxon>
        <taxon>Bacillales</taxon>
        <taxon>Caryophanaceae</taxon>
        <taxon>Planococcus</taxon>
    </lineage>
</organism>
<dbReference type="InterPro" id="IPR036661">
    <property type="entry name" value="Luciferase-like_sf"/>
</dbReference>
<dbReference type="InterPro" id="IPR011251">
    <property type="entry name" value="Luciferase-like_dom"/>
</dbReference>
<dbReference type="Proteomes" id="UP000065533">
    <property type="component" value="Chromosome"/>
</dbReference>
<reference evidence="6" key="1">
    <citation type="submission" date="2016-01" db="EMBL/GenBank/DDBJ databases">
        <title>Complete genome of Planococcus kocurri type strain.</title>
        <authorList>
            <person name="See-Too W.S."/>
        </authorList>
    </citation>
    <scope>NUCLEOTIDE SEQUENCE [LARGE SCALE GENOMIC DNA]</scope>
    <source>
        <strain evidence="6">ATCC 43650</strain>
    </source>
</reference>
<evidence type="ECO:0000256" key="2">
    <source>
        <dbReference type="ARBA" id="ARBA00022643"/>
    </source>
</evidence>
<dbReference type="Pfam" id="PF00296">
    <property type="entry name" value="Bac_luciferase"/>
    <property type="match status" value="1"/>
</dbReference>
<dbReference type="InterPro" id="IPR020020">
    <property type="entry name" value="Luciferase-type_oxidoreductase"/>
</dbReference>
<feature type="domain" description="Luciferase-like" evidence="5">
    <location>
        <begin position="37"/>
        <end position="232"/>
    </location>
</feature>
<keyword evidence="7" id="KW-1185">Reference proteome</keyword>
<evidence type="ECO:0000256" key="4">
    <source>
        <dbReference type="ARBA" id="ARBA00023033"/>
    </source>
</evidence>
<keyword evidence="3" id="KW-0560">Oxidoreductase</keyword>
<dbReference type="SUPFAM" id="SSF51679">
    <property type="entry name" value="Bacterial luciferase-like"/>
    <property type="match status" value="1"/>
</dbReference>
<evidence type="ECO:0000259" key="5">
    <source>
        <dbReference type="Pfam" id="PF00296"/>
    </source>
</evidence>
<dbReference type="NCBIfam" id="TIGR03571">
    <property type="entry name" value="lucif_BA3436"/>
    <property type="match status" value="1"/>
</dbReference>
<proteinExistence type="predicted"/>
<protein>
    <submittedName>
        <fullName evidence="6">5,10-methylene tetrahydromethanopterin reductase</fullName>
    </submittedName>
</protein>
<dbReference type="PANTHER" id="PTHR30011">
    <property type="entry name" value="ALKANESULFONATE MONOOXYGENASE-RELATED"/>
    <property type="match status" value="1"/>
</dbReference>
<dbReference type="EMBL" id="CP013661">
    <property type="protein sequence ID" value="ALS78638.1"/>
    <property type="molecule type" value="Genomic_DNA"/>
</dbReference>
<dbReference type="Gene3D" id="3.20.20.30">
    <property type="entry name" value="Luciferase-like domain"/>
    <property type="match status" value="1"/>
</dbReference>
<keyword evidence="1" id="KW-0285">Flavoprotein</keyword>
<keyword evidence="4" id="KW-0503">Monooxygenase</keyword>
<name>A0ABN4JYT0_9BACL</name>
<accession>A0ABN4JYT0</accession>
<evidence type="ECO:0000313" key="6">
    <source>
        <dbReference type="EMBL" id="ALS78638.1"/>
    </source>
</evidence>
<evidence type="ECO:0000313" key="7">
    <source>
        <dbReference type="Proteomes" id="UP000065533"/>
    </source>
</evidence>